<dbReference type="Gene3D" id="1.25.10.10">
    <property type="entry name" value="Leucine-rich Repeat Variant"/>
    <property type="match status" value="1"/>
</dbReference>
<dbReference type="OrthoDB" id="1921953at2759"/>
<dbReference type="InterPro" id="IPR016024">
    <property type="entry name" value="ARM-type_fold"/>
</dbReference>
<proteinExistence type="inferred from homology"/>
<comment type="similarity">
    <text evidence="3">Belongs to the Integrator subunit 7 family.</text>
</comment>
<dbReference type="PANTHER" id="PTHR13322:SF2">
    <property type="entry name" value="INTEGRATOR COMPLEX SUBUNIT 7"/>
    <property type="match status" value="1"/>
</dbReference>
<feature type="region of interest" description="Disordered" evidence="7">
    <location>
        <begin position="1044"/>
        <end position="1067"/>
    </location>
</feature>
<comment type="caution">
    <text evidence="11">The sequence shown here is derived from an EMBL/GenBank/DDBJ whole genome shotgun (WGS) entry which is preliminary data.</text>
</comment>
<dbReference type="AlphaFoldDB" id="A0A8T0D1V2"/>
<reference evidence="11 12" key="1">
    <citation type="submission" date="2019-07" db="EMBL/GenBank/DDBJ databases">
        <title>Annotation for the trematode Paragonimus westermani.</title>
        <authorList>
            <person name="Choi Y.-J."/>
        </authorList>
    </citation>
    <scope>NUCLEOTIDE SEQUENCE [LARGE SCALE GENOMIC DNA]</scope>
    <source>
        <strain evidence="11">180907_Pwestermani</strain>
    </source>
</reference>
<feature type="domain" description="Integrator complex subunit 7 helical bundle" evidence="10">
    <location>
        <begin position="602"/>
        <end position="794"/>
    </location>
</feature>
<evidence type="ECO:0000256" key="3">
    <source>
        <dbReference type="ARBA" id="ARBA00008565"/>
    </source>
</evidence>
<evidence type="ECO:0000256" key="5">
    <source>
        <dbReference type="ARBA" id="ARBA00022490"/>
    </source>
</evidence>
<organism evidence="11 12">
    <name type="scientific">Paragonimus westermani</name>
    <dbReference type="NCBI Taxonomy" id="34504"/>
    <lineage>
        <taxon>Eukaryota</taxon>
        <taxon>Metazoa</taxon>
        <taxon>Spiralia</taxon>
        <taxon>Lophotrochozoa</taxon>
        <taxon>Platyhelminthes</taxon>
        <taxon>Trematoda</taxon>
        <taxon>Digenea</taxon>
        <taxon>Plagiorchiida</taxon>
        <taxon>Troglotremata</taxon>
        <taxon>Troglotrematidae</taxon>
        <taxon>Paragonimus</taxon>
    </lineage>
</organism>
<dbReference type="Pfam" id="PF24436">
    <property type="entry name" value="INTS7_N"/>
    <property type="match status" value="1"/>
</dbReference>
<dbReference type="GO" id="GO:0005737">
    <property type="term" value="C:cytoplasm"/>
    <property type="evidence" value="ECO:0007669"/>
    <property type="project" value="UniProtKB-SubCell"/>
</dbReference>
<sequence>MTPGAHQLSDTEIGKDANVLIMELNKGLQSTNLGDQCKAIAQFPNLLEKYPFPVVVNSVSLKIAQVFCDGSNYVRLCILRACSSCRSHLEKLTVCDDIVRKLMPFTASNDPVTRALTLRLFGTLSQSSREHIGVHHAVLKQIESHYGVESDAAIWSSHQLAPLSCAFAVNLCPILCRRLISLSTECEVKLKLLRLGRYMHHDVQIAEQMRECLVNMLSVYNTSEFVTNILDTLTSLASSASIHTCHQLNLLIDSLCKDDRTSVRLNALQNLGLLAYRAPHHWEKSHLTKLCSHYISADKSPAEREKILHVFYCLACSEQAVDILQTCSDNSESTVVFCIKNALLTFPATPLTVKAIQLACKLVLLTANPGSSDASVQHSLTTGTTEESSFPSGLLVCLMAAHFTVGPTKQENVDGSTNGHLPWFLAPEGISLAALKLTYTLMVQFFDSFPEYASALHKMGLFEHVRLNGGPRVGLLCEFLSTLRARLPSIMSPQSDEQIYHPASLLSRVSAQATDLLTSSTISTSVHVSILPVCGLIFQLSEGTLLTAAEQQTLLAALARAVIDSEGVQENVCAAQLSPIPPRLPCWLAYQVARQANRYGQHDLAASIYEKLSPLTLSERTNYWLRGLWEFSRAEAQLLVLTRRLHADCPQPQNDIPGAQEATRPKPQPWVDDLIDGLRQASDIVHKTRSMFICVGGSDNRWFQAEYVGIRGNLYLCLAELCISANYFTHVSRGPGRYRSRCTDSANPTAVRALAVPTWVMRQLDLWCGLADRLRTLQSQCLDADQTTHGHLYAIIQLVGFFIDVLQSIRDVYGGADKLHYEQVPVSENLSKGDPFRTVLQELRQIAQSHMKFNPLQPTNFDWLSYLALQVARVASHWPRFFFQRLQTSTVRLVLLPKAGNNPEDVLTVSSEVGHMVQVMGVVQQRSRLPHGQVARRIHAVEVELTVTTASSETPGLHRRGVGDLVFSSIRSARLQRDYFHCEFCVRFPDPAQLSLNTAQRQANTIYRVSAVAILSDTFGTRWRLTHASGAPIETTLVRVESVNNSSLSVPSTPTKPTDPADSRVHV</sequence>
<evidence type="ECO:0000256" key="7">
    <source>
        <dbReference type="SAM" id="MobiDB-lite"/>
    </source>
</evidence>
<dbReference type="PANTHER" id="PTHR13322">
    <property type="entry name" value="C1ORF73 PROTEIN"/>
    <property type="match status" value="1"/>
</dbReference>
<evidence type="ECO:0000259" key="8">
    <source>
        <dbReference type="Pfam" id="PF22965"/>
    </source>
</evidence>
<evidence type="ECO:0000313" key="11">
    <source>
        <dbReference type="EMBL" id="KAF8560467.1"/>
    </source>
</evidence>
<evidence type="ECO:0000256" key="1">
    <source>
        <dbReference type="ARBA" id="ARBA00004123"/>
    </source>
</evidence>
<dbReference type="InterPro" id="IPR011989">
    <property type="entry name" value="ARM-like"/>
</dbReference>
<feature type="domain" description="Integrator complex subunit 7 N-terminal" evidence="9">
    <location>
        <begin position="21"/>
        <end position="601"/>
    </location>
</feature>
<name>A0A8T0D1V2_9TREM</name>
<dbReference type="Pfam" id="PF24437">
    <property type="entry name" value="INTS7_HB"/>
    <property type="match status" value="1"/>
</dbReference>
<protein>
    <recommendedName>
        <fullName evidence="4">Integrator complex subunit 7</fullName>
    </recommendedName>
</protein>
<evidence type="ECO:0000256" key="2">
    <source>
        <dbReference type="ARBA" id="ARBA00004496"/>
    </source>
</evidence>
<comment type="subcellular location">
    <subcellularLocation>
        <location evidence="2">Cytoplasm</location>
    </subcellularLocation>
    <subcellularLocation>
        <location evidence="1">Nucleus</location>
    </subcellularLocation>
</comment>
<dbReference type="InterPro" id="IPR033060">
    <property type="entry name" value="INTS7"/>
</dbReference>
<keyword evidence="5" id="KW-0963">Cytoplasm</keyword>
<dbReference type="EMBL" id="JTDF01022471">
    <property type="protein sequence ID" value="KAF8560467.1"/>
    <property type="molecule type" value="Genomic_DNA"/>
</dbReference>
<evidence type="ECO:0000259" key="9">
    <source>
        <dbReference type="Pfam" id="PF24436"/>
    </source>
</evidence>
<keyword evidence="12" id="KW-1185">Reference proteome</keyword>
<dbReference type="GO" id="GO:0034472">
    <property type="term" value="P:snRNA 3'-end processing"/>
    <property type="evidence" value="ECO:0007669"/>
    <property type="project" value="TreeGrafter"/>
</dbReference>
<keyword evidence="6" id="KW-0539">Nucleus</keyword>
<dbReference type="Proteomes" id="UP000699462">
    <property type="component" value="Unassembled WGS sequence"/>
</dbReference>
<evidence type="ECO:0000259" key="10">
    <source>
        <dbReference type="Pfam" id="PF24437"/>
    </source>
</evidence>
<feature type="domain" description="Integrator complex subunit 7 C-terminal" evidence="8">
    <location>
        <begin position="892"/>
        <end position="1023"/>
    </location>
</feature>
<evidence type="ECO:0000256" key="6">
    <source>
        <dbReference type="ARBA" id="ARBA00023242"/>
    </source>
</evidence>
<evidence type="ECO:0000256" key="4">
    <source>
        <dbReference type="ARBA" id="ARBA00015336"/>
    </source>
</evidence>
<dbReference type="SUPFAM" id="SSF48371">
    <property type="entry name" value="ARM repeat"/>
    <property type="match status" value="1"/>
</dbReference>
<dbReference type="InterPro" id="IPR054519">
    <property type="entry name" value="INTS7_C"/>
</dbReference>
<feature type="compositionally biased region" description="Polar residues" evidence="7">
    <location>
        <begin position="1044"/>
        <end position="1056"/>
    </location>
</feature>
<evidence type="ECO:0000313" key="12">
    <source>
        <dbReference type="Proteomes" id="UP000699462"/>
    </source>
</evidence>
<dbReference type="GO" id="GO:0032039">
    <property type="term" value="C:integrator complex"/>
    <property type="evidence" value="ECO:0007669"/>
    <property type="project" value="InterPro"/>
</dbReference>
<dbReference type="Pfam" id="PF22965">
    <property type="entry name" value="INTS7_C"/>
    <property type="match status" value="1"/>
</dbReference>
<dbReference type="InterPro" id="IPR056516">
    <property type="entry name" value="INTS7_N"/>
</dbReference>
<accession>A0A8T0D1V2</accession>
<gene>
    <name evidence="11" type="ORF">P879_06013</name>
</gene>
<dbReference type="InterPro" id="IPR056517">
    <property type="entry name" value="INTS7_HB"/>
</dbReference>